<protein>
    <submittedName>
        <fullName evidence="2">Heterokaryon incompatibility protein-domain-containing protein</fullName>
    </submittedName>
</protein>
<proteinExistence type="predicted"/>
<keyword evidence="3" id="KW-1185">Reference proteome</keyword>
<dbReference type="AlphaFoldDB" id="A0AAJ0B0L8"/>
<dbReference type="Proteomes" id="UP001239445">
    <property type="component" value="Unassembled WGS sequence"/>
</dbReference>
<sequence length="769" mass="86276">MEMQSIISYLHRFRDRLEAETKSSFTFQNPHACQACATATVNLTITPQIFTCLECLFSGVGRVTDDARYVCSRCERPFGTAASGTSYRYSMKLDHDLHQAVTAAISGCELYRWMVDKVARYIDVVSQDWETENGMAMVVASCYFELYGSSSPADDDRRCVLSCSFTRRDSVADGVGLRRSTNLGSLVAWATPPDAASEYISSRPYERDVKSSRSVEFARACFQTCMHWHNWCRTDQISHLYMDRLSEVGVLPRERVSSEDIPTRLLSVGSTETDTHTVKLIETNGNENDDILRDDISEAGFMALSYCWGGDQPIKLLRENCSHLKEGIELSKLPQTLQDTVWVARATGFRYLWVDALCILQDDDDNKGNNPDKTIEISRMARYYGRATVTLCAASARKCVDGFLGRREEPSFEAGPIRLPLYSFMGNQRNFVGHVYLLEESEPQVEPTTERGWTLQESLLSRRILIFGHRQVHWSCLNSFGSPGGNITALLDRTIPGTQSLVDGIYPVGSLIDRPMDSQWATIVEEYTRRTLGRAGDKLLALSALAGHMVQVSRQRGENPLYRAGLLADQSKPSTWLPQLLWYRDTRKSERPQDYRAPSWSWASIDGPVRVPTWNSDRITYAVVEDCEVHLAAPAAPYGSLTGGHILLTAAVRSISEVRAFGDIEWGSDSRWILLLLLDSSDGDGVAVARARSNMTPSNLFLVGIMELDVGNLVGVKGLLVEQADRNTSKLYRRLGSFQLRAGQQVRNQAEYAVHRFFGEAERQTIRII</sequence>
<dbReference type="InterPro" id="IPR010730">
    <property type="entry name" value="HET"/>
</dbReference>
<feature type="domain" description="Heterokaryon incompatibility" evidence="1">
    <location>
        <begin position="301"/>
        <end position="457"/>
    </location>
</feature>
<dbReference type="EMBL" id="MU839857">
    <property type="protein sequence ID" value="KAK1749495.1"/>
    <property type="molecule type" value="Genomic_DNA"/>
</dbReference>
<comment type="caution">
    <text evidence="2">The sequence shown here is derived from an EMBL/GenBank/DDBJ whole genome shotgun (WGS) entry which is preliminary data.</text>
</comment>
<accession>A0AAJ0B0L8</accession>
<reference evidence="2" key="1">
    <citation type="submission" date="2023-06" db="EMBL/GenBank/DDBJ databases">
        <title>Genome-scale phylogeny and comparative genomics of the fungal order Sordariales.</title>
        <authorList>
            <consortium name="Lawrence Berkeley National Laboratory"/>
            <person name="Hensen N."/>
            <person name="Bonometti L."/>
            <person name="Westerberg I."/>
            <person name="Brannstrom I.O."/>
            <person name="Guillou S."/>
            <person name="Cros-Aarteil S."/>
            <person name="Calhoun S."/>
            <person name="Haridas S."/>
            <person name="Kuo A."/>
            <person name="Mondo S."/>
            <person name="Pangilinan J."/>
            <person name="Riley R."/>
            <person name="Labutti K."/>
            <person name="Andreopoulos B."/>
            <person name="Lipzen A."/>
            <person name="Chen C."/>
            <person name="Yanf M."/>
            <person name="Daum C."/>
            <person name="Ng V."/>
            <person name="Clum A."/>
            <person name="Steindorff A."/>
            <person name="Ohm R."/>
            <person name="Martin F."/>
            <person name="Silar P."/>
            <person name="Natvig D."/>
            <person name="Lalanne C."/>
            <person name="Gautier V."/>
            <person name="Ament-Velasquez S.L."/>
            <person name="Kruys A."/>
            <person name="Hutchinson M.I."/>
            <person name="Powell A.J."/>
            <person name="Barry K."/>
            <person name="Miller A.N."/>
            <person name="Grigoriev I.V."/>
            <person name="Debuchy R."/>
            <person name="Gladieux P."/>
            <person name="Thoren M.H."/>
            <person name="Johannesson H."/>
        </authorList>
    </citation>
    <scope>NUCLEOTIDE SEQUENCE</scope>
    <source>
        <strain evidence="2">PSN4</strain>
    </source>
</reference>
<gene>
    <name evidence="2" type="ORF">QBC47DRAFT_455757</name>
</gene>
<evidence type="ECO:0000313" key="3">
    <source>
        <dbReference type="Proteomes" id="UP001239445"/>
    </source>
</evidence>
<organism evidence="2 3">
    <name type="scientific">Echria macrotheca</name>
    <dbReference type="NCBI Taxonomy" id="438768"/>
    <lineage>
        <taxon>Eukaryota</taxon>
        <taxon>Fungi</taxon>
        <taxon>Dikarya</taxon>
        <taxon>Ascomycota</taxon>
        <taxon>Pezizomycotina</taxon>
        <taxon>Sordariomycetes</taxon>
        <taxon>Sordariomycetidae</taxon>
        <taxon>Sordariales</taxon>
        <taxon>Schizotheciaceae</taxon>
        <taxon>Echria</taxon>
    </lineage>
</organism>
<name>A0AAJ0B0L8_9PEZI</name>
<evidence type="ECO:0000259" key="1">
    <source>
        <dbReference type="Pfam" id="PF06985"/>
    </source>
</evidence>
<dbReference type="PANTHER" id="PTHR33112">
    <property type="entry name" value="DOMAIN PROTEIN, PUTATIVE-RELATED"/>
    <property type="match status" value="1"/>
</dbReference>
<evidence type="ECO:0000313" key="2">
    <source>
        <dbReference type="EMBL" id="KAK1749495.1"/>
    </source>
</evidence>
<dbReference type="Pfam" id="PF06985">
    <property type="entry name" value="HET"/>
    <property type="match status" value="1"/>
</dbReference>
<dbReference type="PANTHER" id="PTHR33112:SF16">
    <property type="entry name" value="HETEROKARYON INCOMPATIBILITY DOMAIN-CONTAINING PROTEIN"/>
    <property type="match status" value="1"/>
</dbReference>